<dbReference type="OrthoDB" id="10654977at2759"/>
<organism evidence="3">
    <name type="scientific">Melampsora larici-populina (strain 98AG31 / pathotype 3-4-7)</name>
    <name type="common">Poplar leaf rust fungus</name>
    <dbReference type="NCBI Taxonomy" id="747676"/>
    <lineage>
        <taxon>Eukaryota</taxon>
        <taxon>Fungi</taxon>
        <taxon>Dikarya</taxon>
        <taxon>Basidiomycota</taxon>
        <taxon>Pucciniomycotina</taxon>
        <taxon>Pucciniomycetes</taxon>
        <taxon>Pucciniales</taxon>
        <taxon>Melampsoraceae</taxon>
        <taxon>Melampsora</taxon>
    </lineage>
</organism>
<dbReference type="GeneID" id="18937604"/>
<gene>
    <name evidence="2" type="ORF">MELLADRAFT_96465</name>
</gene>
<feature type="compositionally biased region" description="Low complexity" evidence="1">
    <location>
        <begin position="57"/>
        <end position="69"/>
    </location>
</feature>
<feature type="region of interest" description="Disordered" evidence="1">
    <location>
        <begin position="53"/>
        <end position="123"/>
    </location>
</feature>
<dbReference type="HOGENOM" id="CLU_422154_0_0_1"/>
<dbReference type="RefSeq" id="XP_007407567.1">
    <property type="nucleotide sequence ID" value="XM_007407505.1"/>
</dbReference>
<sequence>MDVGHYYMFSGLSQFGNSISSGALRRHNHWKRCRRNLGRDDYHQFTFRRRRKIDNIGSDSPRSSSGDRFSIQKVPSQPQTFKATSTHGETDLVGRDNSPISEGLEGARKKSSKALGISTQSLGKSRKSLEVTGHVQYKNSHQISASGKDTHQICRTQDNLQLIGKAQEKLQLEGERQEVTAFVPTRRSAATTLKILGHYVQNYYHTEQEYRDPFMRLSIIAFFNNILITNQPQRRQFEQLIVKAQLHTPIPSSEMRDQRLATPHAELSIDADHNKANIAEEVSTGESNDDASVTQTKPATDIEIISNPDPALTRSEKLEFLNSDRKNPLEEIVEEEEPRVEGAKESSDSENSASITVFKKTFPSWFPMSRIEGRRGAKQHHQNINYDKMLHLKKPTKAGLLSDDIAHRLPISINKEHSESTGSAKILDPVEVSEIVEELKRSKAEATNYIINQLESRKSAYSISKFIGPYKIKRIESSIAQQIQAVDVIYWLAYRGEPEAQKVLESKLASGGLEESVETRIKQALELLAENNKIRQSLLSDFADAGPPISTKDQLINRLVTRINRGFSLSAAFGQALDVGKSLTVQGLCRLFAPATNRICRTVSTELSRKLGVDPFRRSSTFSTGMKSLHLYDFAPFPGEGTRRTPTST</sequence>
<evidence type="ECO:0000313" key="3">
    <source>
        <dbReference type="Proteomes" id="UP000001072"/>
    </source>
</evidence>
<reference evidence="3" key="1">
    <citation type="journal article" date="2011" name="Proc. Natl. Acad. Sci. U.S.A.">
        <title>Obligate biotrophy features unraveled by the genomic analysis of rust fungi.</title>
        <authorList>
            <person name="Duplessis S."/>
            <person name="Cuomo C.A."/>
            <person name="Lin Y.-C."/>
            <person name="Aerts A."/>
            <person name="Tisserant E."/>
            <person name="Veneault-Fourrey C."/>
            <person name="Joly D.L."/>
            <person name="Hacquard S."/>
            <person name="Amselem J."/>
            <person name="Cantarel B.L."/>
            <person name="Chiu R."/>
            <person name="Coutinho P.M."/>
            <person name="Feau N."/>
            <person name="Field M."/>
            <person name="Frey P."/>
            <person name="Gelhaye E."/>
            <person name="Goldberg J."/>
            <person name="Grabherr M.G."/>
            <person name="Kodira C.D."/>
            <person name="Kohler A."/>
            <person name="Kuees U."/>
            <person name="Lindquist E.A."/>
            <person name="Lucas S.M."/>
            <person name="Mago R."/>
            <person name="Mauceli E."/>
            <person name="Morin E."/>
            <person name="Murat C."/>
            <person name="Pangilinan J.L."/>
            <person name="Park R."/>
            <person name="Pearson M."/>
            <person name="Quesneville H."/>
            <person name="Rouhier N."/>
            <person name="Sakthikumar S."/>
            <person name="Salamov A.A."/>
            <person name="Schmutz J."/>
            <person name="Selles B."/>
            <person name="Shapiro H."/>
            <person name="Tanguay P."/>
            <person name="Tuskan G.A."/>
            <person name="Henrissat B."/>
            <person name="Van de Peer Y."/>
            <person name="Rouze P."/>
            <person name="Ellis J.G."/>
            <person name="Dodds P.N."/>
            <person name="Schein J.E."/>
            <person name="Zhong S."/>
            <person name="Hamelin R.C."/>
            <person name="Grigoriev I.V."/>
            <person name="Szabo L.J."/>
            <person name="Martin F."/>
        </authorList>
    </citation>
    <scope>NUCLEOTIDE SEQUENCE [LARGE SCALE GENOMIC DNA]</scope>
    <source>
        <strain evidence="3">98AG31 / pathotype 3-4-7</strain>
    </source>
</reference>
<proteinExistence type="predicted"/>
<evidence type="ECO:0000313" key="2">
    <source>
        <dbReference type="EMBL" id="EGG09207.1"/>
    </source>
</evidence>
<protein>
    <submittedName>
        <fullName evidence="2">Uncharacterized protein</fullName>
    </submittedName>
</protein>
<dbReference type="VEuPathDB" id="FungiDB:MELLADRAFT_96465"/>
<accession>F4REY2</accession>
<feature type="region of interest" description="Disordered" evidence="1">
    <location>
        <begin position="333"/>
        <end position="352"/>
    </location>
</feature>
<dbReference type="InParanoid" id="F4REY2"/>
<dbReference type="Proteomes" id="UP000001072">
    <property type="component" value="Unassembled WGS sequence"/>
</dbReference>
<feature type="compositionally biased region" description="Polar residues" evidence="1">
    <location>
        <begin position="73"/>
        <end position="87"/>
    </location>
</feature>
<evidence type="ECO:0000256" key="1">
    <source>
        <dbReference type="SAM" id="MobiDB-lite"/>
    </source>
</evidence>
<dbReference type="KEGG" id="mlr:MELLADRAFT_96465"/>
<keyword evidence="3" id="KW-1185">Reference proteome</keyword>
<dbReference type="EMBL" id="GL883098">
    <property type="protein sequence ID" value="EGG09207.1"/>
    <property type="molecule type" value="Genomic_DNA"/>
</dbReference>
<name>F4REY2_MELLP</name>
<dbReference type="AlphaFoldDB" id="F4REY2"/>